<feature type="chain" id="PRO_5002982337" description="Integral membrane protein" evidence="2">
    <location>
        <begin position="29"/>
        <end position="154"/>
    </location>
</feature>
<dbReference type="InterPro" id="IPR043993">
    <property type="entry name" value="T4SS_pilin"/>
</dbReference>
<feature type="transmembrane region" description="Helical" evidence="1">
    <location>
        <begin position="125"/>
        <end position="144"/>
    </location>
</feature>
<feature type="transmembrane region" description="Helical" evidence="1">
    <location>
        <begin position="90"/>
        <end position="113"/>
    </location>
</feature>
<evidence type="ECO:0000256" key="2">
    <source>
        <dbReference type="SAM" id="SignalP"/>
    </source>
</evidence>
<accession>C7PYS3</accession>
<evidence type="ECO:0008006" key="5">
    <source>
        <dbReference type="Google" id="ProtNLM"/>
    </source>
</evidence>
<keyword evidence="1" id="KW-0472">Membrane</keyword>
<dbReference type="AlphaFoldDB" id="C7PYS3"/>
<protein>
    <recommendedName>
        <fullName evidence="5">Integral membrane protein</fullName>
    </recommendedName>
</protein>
<gene>
    <name evidence="3" type="ordered locus">Caci_8576</name>
</gene>
<keyword evidence="2" id="KW-0732">Signal</keyword>
<dbReference type="HOGENOM" id="CLU_1701069_0_0_11"/>
<reference evidence="3 4" key="1">
    <citation type="journal article" date="2009" name="Stand. Genomic Sci.">
        <title>Complete genome sequence of Catenulispora acidiphila type strain (ID 139908).</title>
        <authorList>
            <person name="Copeland A."/>
            <person name="Lapidus A."/>
            <person name="Glavina Del Rio T."/>
            <person name="Nolan M."/>
            <person name="Lucas S."/>
            <person name="Chen F."/>
            <person name="Tice H."/>
            <person name="Cheng J.F."/>
            <person name="Bruce D."/>
            <person name="Goodwin L."/>
            <person name="Pitluck S."/>
            <person name="Mikhailova N."/>
            <person name="Pati A."/>
            <person name="Ivanova N."/>
            <person name="Mavromatis K."/>
            <person name="Chen A."/>
            <person name="Palaniappan K."/>
            <person name="Chain P."/>
            <person name="Land M."/>
            <person name="Hauser L."/>
            <person name="Chang Y.J."/>
            <person name="Jeffries C.D."/>
            <person name="Chertkov O."/>
            <person name="Brettin T."/>
            <person name="Detter J.C."/>
            <person name="Han C."/>
            <person name="Ali Z."/>
            <person name="Tindall B.J."/>
            <person name="Goker M."/>
            <person name="Bristow J."/>
            <person name="Eisen J.A."/>
            <person name="Markowitz V."/>
            <person name="Hugenholtz P."/>
            <person name="Kyrpides N.C."/>
            <person name="Klenk H.P."/>
        </authorList>
    </citation>
    <scope>NUCLEOTIDE SEQUENCE [LARGE SCALE GENOMIC DNA]</scope>
    <source>
        <strain evidence="4">DSM 44928 / JCM 14897 / NBRC 102108 / NRRL B-24433 / ID139908</strain>
    </source>
</reference>
<dbReference type="EMBL" id="CP001700">
    <property type="protein sequence ID" value="ACU77395.1"/>
    <property type="molecule type" value="Genomic_DNA"/>
</dbReference>
<evidence type="ECO:0000256" key="1">
    <source>
        <dbReference type="SAM" id="Phobius"/>
    </source>
</evidence>
<dbReference type="STRING" id="479433.Caci_8576"/>
<dbReference type="KEGG" id="cai:Caci_8576"/>
<keyword evidence="4" id="KW-1185">Reference proteome</keyword>
<name>C7PYS3_CATAD</name>
<feature type="signal peptide" evidence="2">
    <location>
        <begin position="1"/>
        <end position="28"/>
    </location>
</feature>
<dbReference type="Pfam" id="PF18895">
    <property type="entry name" value="T4SS_pilin"/>
    <property type="match status" value="1"/>
</dbReference>
<dbReference type="Proteomes" id="UP000000851">
    <property type="component" value="Chromosome"/>
</dbReference>
<dbReference type="InParanoid" id="C7PYS3"/>
<keyword evidence="1" id="KW-0812">Transmembrane</keyword>
<organism evidence="3 4">
    <name type="scientific">Catenulispora acidiphila (strain DSM 44928 / JCM 14897 / NBRC 102108 / NRRL B-24433 / ID139908)</name>
    <dbReference type="NCBI Taxonomy" id="479433"/>
    <lineage>
        <taxon>Bacteria</taxon>
        <taxon>Bacillati</taxon>
        <taxon>Actinomycetota</taxon>
        <taxon>Actinomycetes</taxon>
        <taxon>Catenulisporales</taxon>
        <taxon>Catenulisporaceae</taxon>
        <taxon>Catenulispora</taxon>
    </lineage>
</organism>
<dbReference type="eggNOG" id="ENOG50338MW">
    <property type="taxonomic scope" value="Bacteria"/>
</dbReference>
<proteinExistence type="predicted"/>
<keyword evidence="1" id="KW-1133">Transmembrane helix</keyword>
<evidence type="ECO:0000313" key="4">
    <source>
        <dbReference type="Proteomes" id="UP000000851"/>
    </source>
</evidence>
<evidence type="ECO:0000313" key="3">
    <source>
        <dbReference type="EMBL" id="ACU77395.1"/>
    </source>
</evidence>
<sequence length="154" mass="15462" precursor="true">MRRQLRNAIALSLGALAAATIGMAPAMADSSPRSDVTTINAPAGTHRALAEVAPFPGTRADAAASDDAAAGTTPAKPLTLNEVMDNVRTWIIGLLSGLATVFVTVGGLRYLMAGGNEGEVMKAKGALRSAACGYGLAVLAPVLVDALKSMVGAS</sequence>